<evidence type="ECO:0000256" key="1">
    <source>
        <dbReference type="ARBA" id="ARBA00007430"/>
    </source>
</evidence>
<dbReference type="InterPro" id="IPR003869">
    <property type="entry name" value="Polysac_CapD-like"/>
</dbReference>
<proteinExistence type="inferred from homology"/>
<feature type="transmembrane region" description="Helical" evidence="2">
    <location>
        <begin position="96"/>
        <end position="116"/>
    </location>
</feature>
<dbReference type="RefSeq" id="WP_096429847.1">
    <property type="nucleotide sequence ID" value="NZ_NTJD01000001.1"/>
</dbReference>
<keyword evidence="2" id="KW-0812">Transmembrane</keyword>
<evidence type="ECO:0000313" key="4">
    <source>
        <dbReference type="EMBL" id="PCD77797.1"/>
    </source>
</evidence>
<accession>A0A2A4CTH7</accession>
<dbReference type="EMBL" id="NTJD01000001">
    <property type="protein sequence ID" value="PCD77797.1"/>
    <property type="molecule type" value="Genomic_DNA"/>
</dbReference>
<dbReference type="CDD" id="cd05237">
    <property type="entry name" value="UDP_invert_4-6DH_SDR_e"/>
    <property type="match status" value="1"/>
</dbReference>
<evidence type="ECO:0000313" key="5">
    <source>
        <dbReference type="Proteomes" id="UP000243507"/>
    </source>
</evidence>
<dbReference type="PANTHER" id="PTHR43318:SF1">
    <property type="entry name" value="POLYSACCHARIDE BIOSYNTHESIS PROTEIN EPSC-RELATED"/>
    <property type="match status" value="1"/>
</dbReference>
<gene>
    <name evidence="4" type="ORF">CLN94_00265</name>
</gene>
<dbReference type="InterPro" id="IPR036291">
    <property type="entry name" value="NAD(P)-bd_dom_sf"/>
</dbReference>
<keyword evidence="2" id="KW-0472">Membrane</keyword>
<feature type="transmembrane region" description="Helical" evidence="2">
    <location>
        <begin position="34"/>
        <end position="54"/>
    </location>
</feature>
<protein>
    <submittedName>
        <fullName evidence="4">Nucleotide sugar epimerase</fullName>
    </submittedName>
</protein>
<comment type="caution">
    <text evidence="4">The sequence shown here is derived from an EMBL/GenBank/DDBJ whole genome shotgun (WGS) entry which is preliminary data.</text>
</comment>
<dbReference type="AlphaFoldDB" id="A0A2A4CTH7"/>
<dbReference type="Gene3D" id="3.40.50.720">
    <property type="entry name" value="NAD(P)-binding Rossmann-like Domain"/>
    <property type="match status" value="2"/>
</dbReference>
<evidence type="ECO:0000259" key="3">
    <source>
        <dbReference type="Pfam" id="PF02719"/>
    </source>
</evidence>
<dbReference type="OrthoDB" id="9803111at2"/>
<evidence type="ECO:0000256" key="2">
    <source>
        <dbReference type="SAM" id="Phobius"/>
    </source>
</evidence>
<feature type="transmembrane region" description="Helical" evidence="2">
    <location>
        <begin position="128"/>
        <end position="145"/>
    </location>
</feature>
<dbReference type="InterPro" id="IPR051203">
    <property type="entry name" value="Polysaccharide_Synthase-Rel"/>
</dbReference>
<dbReference type="SUPFAM" id="SSF53335">
    <property type="entry name" value="S-adenosyl-L-methionine-dependent methyltransferases"/>
    <property type="match status" value="1"/>
</dbReference>
<organism evidence="4 5">
    <name type="scientific">Pseudothioclava arenosa</name>
    <dbReference type="NCBI Taxonomy" id="1795308"/>
    <lineage>
        <taxon>Bacteria</taxon>
        <taxon>Pseudomonadati</taxon>
        <taxon>Pseudomonadota</taxon>
        <taxon>Alphaproteobacteria</taxon>
        <taxon>Rhodobacterales</taxon>
        <taxon>Paracoccaceae</taxon>
        <taxon>Pseudothioclava</taxon>
    </lineage>
</organism>
<name>A0A2A4CTH7_9RHOB</name>
<sequence>MILLALDCLLVPVAFSLSLMLVFSVAPTELLPLTWVYLPALAVVAAIGLHQLRLNNLRLKEYDGAALVRTLWLGIALGLTSALLSEAGAPGLPAGVHALFGLFYALGYALMRALLLRVLTELYRRSNIASRVAIYGTGSMAMAIARELRQDETTMLCAFIDENPAMAGIVLNGLPVFSLAQLGELSDQYKINRVILAAPHLSEEKRTFIAARLSQRQIDVQTLPETVQYAAPGRLSEKLTQATVSALLERKPLTGAPQICETAYAGASILITGAGGSIGRELCRQVLRCRPSRLVILDLSELALYSAEAELRVLAEAAQVELVSVLGSVCDPLLVRGVLARYAVDVVFHAAAYKHVPIVEENARVGLANNSLGTAVLAREAEAARVHRFVLVSTDKAVRPSSLMGASKRIAELVVQDLAARSQHTNYSIVRFGNVLGSSGSVIPRFEEQIARGGPLTLTDEGVTRYFMSIAEASLLVLIAGAHATGGEVFVLDMGEPIRIHDLARRMIEAAGLRLRDRDNPDGDIEIVTTGLRPGEKLHEELFHDDAVRATAHPRILLAQPEGLSQLEMAAALRDLRKAIESGSDEEVMTVVARAVHDYLPQNLPANAPQVRAVDTREAWTPERMPAE</sequence>
<keyword evidence="5" id="KW-1185">Reference proteome</keyword>
<comment type="similarity">
    <text evidence="1">Belongs to the polysaccharide synthase family.</text>
</comment>
<dbReference type="Proteomes" id="UP000243507">
    <property type="component" value="Unassembled WGS sequence"/>
</dbReference>
<dbReference type="InterPro" id="IPR029063">
    <property type="entry name" value="SAM-dependent_MTases_sf"/>
</dbReference>
<dbReference type="SUPFAM" id="SSF51735">
    <property type="entry name" value="NAD(P)-binding Rossmann-fold domains"/>
    <property type="match status" value="1"/>
</dbReference>
<feature type="domain" description="Polysaccharide biosynthesis protein CapD-like" evidence="3">
    <location>
        <begin position="269"/>
        <end position="560"/>
    </location>
</feature>
<dbReference type="Pfam" id="PF02719">
    <property type="entry name" value="Polysacc_synt_2"/>
    <property type="match status" value="1"/>
</dbReference>
<feature type="transmembrane region" description="Helical" evidence="2">
    <location>
        <begin position="66"/>
        <end position="84"/>
    </location>
</feature>
<keyword evidence="2" id="KW-1133">Transmembrane helix</keyword>
<dbReference type="PANTHER" id="PTHR43318">
    <property type="entry name" value="UDP-N-ACETYLGLUCOSAMINE 4,6-DEHYDRATASE"/>
    <property type="match status" value="1"/>
</dbReference>
<reference evidence="4 5" key="1">
    <citation type="submission" date="2017-09" db="EMBL/GenBank/DDBJ databases">
        <title>A multilocus sequence analysis scheme for characterization of bacteria in the genus Thioclava.</title>
        <authorList>
            <person name="Liu Y."/>
            <person name="Shao Z."/>
        </authorList>
    </citation>
    <scope>NUCLEOTIDE SEQUENCE [LARGE SCALE GENOMIC DNA]</scope>
    <source>
        <strain evidence="4 5">CAU 1312</strain>
    </source>
</reference>